<dbReference type="AlphaFoldDB" id="A0A0F9GFZ6"/>
<name>A0A0F9GFZ6_9ZZZZ</name>
<comment type="caution">
    <text evidence="4">The sequence shown here is derived from an EMBL/GenBank/DDBJ whole genome shotgun (WGS) entry which is preliminary data.</text>
</comment>
<organism evidence="4">
    <name type="scientific">marine sediment metagenome</name>
    <dbReference type="NCBI Taxonomy" id="412755"/>
    <lineage>
        <taxon>unclassified sequences</taxon>
        <taxon>metagenomes</taxon>
        <taxon>ecological metagenomes</taxon>
    </lineage>
</organism>
<feature type="non-terminal residue" evidence="4">
    <location>
        <position position="1"/>
    </location>
</feature>
<proteinExistence type="inferred from homology"/>
<evidence type="ECO:0000313" key="4">
    <source>
        <dbReference type="EMBL" id="KKL62102.1"/>
    </source>
</evidence>
<protein>
    <recommendedName>
        <fullName evidence="3">ATP-grasp domain-containing protein</fullName>
    </recommendedName>
</protein>
<keyword evidence="2" id="KW-0436">Ligase</keyword>
<dbReference type="PANTHER" id="PTHR23132">
    <property type="entry name" value="D-ALANINE--D-ALANINE LIGASE"/>
    <property type="match status" value="1"/>
</dbReference>
<dbReference type="PROSITE" id="PS50975">
    <property type="entry name" value="ATP_GRASP"/>
    <property type="match status" value="1"/>
</dbReference>
<evidence type="ECO:0000256" key="2">
    <source>
        <dbReference type="ARBA" id="ARBA00022598"/>
    </source>
</evidence>
<evidence type="ECO:0000259" key="3">
    <source>
        <dbReference type="PROSITE" id="PS50975"/>
    </source>
</evidence>
<dbReference type="GO" id="GO:0009252">
    <property type="term" value="P:peptidoglycan biosynthetic process"/>
    <property type="evidence" value="ECO:0007669"/>
    <property type="project" value="TreeGrafter"/>
</dbReference>
<dbReference type="InterPro" id="IPR013815">
    <property type="entry name" value="ATP_grasp_subdomain_1"/>
</dbReference>
<gene>
    <name evidence="4" type="ORF">LCGC14_2188620</name>
</gene>
<dbReference type="Gene3D" id="3.30.470.20">
    <property type="entry name" value="ATP-grasp fold, B domain"/>
    <property type="match status" value="1"/>
</dbReference>
<comment type="similarity">
    <text evidence="1">Belongs to the D-alanine--D-alanine ligase family.</text>
</comment>
<feature type="domain" description="ATP-grasp" evidence="3">
    <location>
        <begin position="1"/>
        <end position="166"/>
    </location>
</feature>
<accession>A0A0F9GFZ6</accession>
<dbReference type="InterPro" id="IPR011761">
    <property type="entry name" value="ATP-grasp"/>
</dbReference>
<dbReference type="Gene3D" id="3.30.1490.20">
    <property type="entry name" value="ATP-grasp fold, A domain"/>
    <property type="match status" value="1"/>
</dbReference>
<dbReference type="PANTHER" id="PTHR23132:SF25">
    <property type="entry name" value="D-ALANINE--D-ALANINE LIGASE A"/>
    <property type="match status" value="1"/>
</dbReference>
<dbReference type="GO" id="GO:0008716">
    <property type="term" value="F:D-alanine-D-alanine ligase activity"/>
    <property type="evidence" value="ECO:0007669"/>
    <property type="project" value="InterPro"/>
</dbReference>
<sequence>PCFVKPAGQGSSIGISRADNKEELVSSISAAAVYDSKLLCEPAISGMEYSVGVIGNANPKASVPAEISLWNDFFDYPAKYGPNAVDDIIPAPLGPGLTRKLQQTALKTYEVMGLSGMARVDSFIENGQVLVNEINTIPGMGGNSLFHRMWEKTGVSPPRLFERLIKYACE</sequence>
<dbReference type="Pfam" id="PF07478">
    <property type="entry name" value="Dala_Dala_lig_C"/>
    <property type="match status" value="1"/>
</dbReference>
<dbReference type="GO" id="GO:0005524">
    <property type="term" value="F:ATP binding"/>
    <property type="evidence" value="ECO:0007669"/>
    <property type="project" value="InterPro"/>
</dbReference>
<evidence type="ECO:0000256" key="1">
    <source>
        <dbReference type="ARBA" id="ARBA00010871"/>
    </source>
</evidence>
<dbReference type="EMBL" id="LAZR01028597">
    <property type="protein sequence ID" value="KKL62102.1"/>
    <property type="molecule type" value="Genomic_DNA"/>
</dbReference>
<reference evidence="4" key="1">
    <citation type="journal article" date="2015" name="Nature">
        <title>Complex archaea that bridge the gap between prokaryotes and eukaryotes.</title>
        <authorList>
            <person name="Spang A."/>
            <person name="Saw J.H."/>
            <person name="Jorgensen S.L."/>
            <person name="Zaremba-Niedzwiedzka K."/>
            <person name="Martijn J."/>
            <person name="Lind A.E."/>
            <person name="van Eijk R."/>
            <person name="Schleper C."/>
            <person name="Guy L."/>
            <person name="Ettema T.J."/>
        </authorList>
    </citation>
    <scope>NUCLEOTIDE SEQUENCE</scope>
</reference>
<dbReference type="SUPFAM" id="SSF56059">
    <property type="entry name" value="Glutathione synthetase ATP-binding domain-like"/>
    <property type="match status" value="1"/>
</dbReference>
<dbReference type="InterPro" id="IPR011095">
    <property type="entry name" value="Dala_Dala_lig_C"/>
</dbReference>
<dbReference type="GO" id="GO:0046872">
    <property type="term" value="F:metal ion binding"/>
    <property type="evidence" value="ECO:0007669"/>
    <property type="project" value="InterPro"/>
</dbReference>
<dbReference type="GO" id="GO:0005829">
    <property type="term" value="C:cytosol"/>
    <property type="evidence" value="ECO:0007669"/>
    <property type="project" value="TreeGrafter"/>
</dbReference>